<proteinExistence type="inferred from homology"/>
<dbReference type="Pfam" id="PF00743">
    <property type="entry name" value="FMO-like"/>
    <property type="match status" value="1"/>
</dbReference>
<dbReference type="Proteomes" id="UP000224854">
    <property type="component" value="Unassembled WGS sequence"/>
</dbReference>
<accession>A0A2C5XHJ2</accession>
<dbReference type="OrthoDB" id="66881at2759"/>
<organism evidence="8 9">
    <name type="scientific">Ophiocordyceps australis</name>
    <dbReference type="NCBI Taxonomy" id="1399860"/>
    <lineage>
        <taxon>Eukaryota</taxon>
        <taxon>Fungi</taxon>
        <taxon>Dikarya</taxon>
        <taxon>Ascomycota</taxon>
        <taxon>Pezizomycotina</taxon>
        <taxon>Sordariomycetes</taxon>
        <taxon>Hypocreomycetidae</taxon>
        <taxon>Hypocreales</taxon>
        <taxon>Ophiocordycipitaceae</taxon>
        <taxon>Ophiocordyceps</taxon>
    </lineage>
</organism>
<keyword evidence="4" id="KW-0274">FAD</keyword>
<reference evidence="8 9" key="1">
    <citation type="submission" date="2017-06" db="EMBL/GenBank/DDBJ databases">
        <title>Ant-infecting Ophiocordyceps genomes reveal a high diversity of potential behavioral manipulation genes and a possible major role for enterotoxins.</title>
        <authorList>
            <person name="De Bekker C."/>
            <person name="Evans H.C."/>
            <person name="Brachmann A."/>
            <person name="Hughes D.P."/>
        </authorList>
    </citation>
    <scope>NUCLEOTIDE SEQUENCE [LARGE SCALE GENOMIC DNA]</scope>
    <source>
        <strain evidence="8 9">1348a</strain>
    </source>
</reference>
<sequence>MGDQSGLENFKTNITDYYAPARSPDGPYASHLEVDALVVGAGFGGVFMLKTLRDRGYKTVIYEAGDDLGGTWRWNCYPGAAVDSEVPEYEFSWPEVWKTWNWTTNYPDFKELRAYFDHVDKAVGIKKDCAFNTVVVGANFDTNNGKWNIHTKDGRTATAKFLILAAGFASKRYIPSWPGLDKFKGTVHHSSFWPDHEVDVSGKKCAIIGTGASGVQITQAWGPKAQELKVLQRTPNLALPERRRDLTVQEQEVGKQWYPKLFEYREKTFGGFVFDWMEKNAQDDTVEEQKAVYEKAWESGGFRLWIGMYKNVLLDKAANKPIYDFWASKTRQRIQDARKRDILAPLEMPHYFGIKRPCLEIDYFEQFNRPSVDVVDLKTTPIKEFTETGISLEDGTHHELDIVAVATGFDVVTGGMTQLGLESITGEKLQDEWKKGATTYLGLTVSGYPNMFHVYGTQAPTLLANGPTLVEIQGRWIADCMDKMKHKSIKYINAKPESAQAWKKLVVDITDATLFPTTSSTYMGGSIPGKVYEPMCYAQGVNKYAKHVRLALDSMEGFEKVQD</sequence>
<evidence type="ECO:0000256" key="1">
    <source>
        <dbReference type="ARBA" id="ARBA00001974"/>
    </source>
</evidence>
<dbReference type="EMBL" id="NJEU01000569">
    <property type="protein sequence ID" value="PHH72629.1"/>
    <property type="molecule type" value="Genomic_DNA"/>
</dbReference>
<keyword evidence="3" id="KW-0285">Flavoprotein</keyword>
<dbReference type="InterPro" id="IPR020946">
    <property type="entry name" value="Flavin_mOase-like"/>
</dbReference>
<dbReference type="InterPro" id="IPR036188">
    <property type="entry name" value="FAD/NAD-bd_sf"/>
</dbReference>
<dbReference type="GO" id="GO:0050660">
    <property type="term" value="F:flavin adenine dinucleotide binding"/>
    <property type="evidence" value="ECO:0007669"/>
    <property type="project" value="InterPro"/>
</dbReference>
<dbReference type="InterPro" id="IPR050775">
    <property type="entry name" value="FAD-binding_Monooxygenases"/>
</dbReference>
<keyword evidence="5" id="KW-0521">NADP</keyword>
<dbReference type="GO" id="GO:0050661">
    <property type="term" value="F:NADP binding"/>
    <property type="evidence" value="ECO:0007669"/>
    <property type="project" value="InterPro"/>
</dbReference>
<keyword evidence="6" id="KW-0560">Oxidoreductase</keyword>
<evidence type="ECO:0000256" key="3">
    <source>
        <dbReference type="ARBA" id="ARBA00022630"/>
    </source>
</evidence>
<evidence type="ECO:0008006" key="10">
    <source>
        <dbReference type="Google" id="ProtNLM"/>
    </source>
</evidence>
<dbReference type="PANTHER" id="PTHR43098:SF3">
    <property type="entry name" value="L-ORNITHINE N(5)-MONOOXYGENASE-RELATED"/>
    <property type="match status" value="1"/>
</dbReference>
<keyword evidence="7" id="KW-0503">Monooxygenase</keyword>
<evidence type="ECO:0000313" key="9">
    <source>
        <dbReference type="Proteomes" id="UP000224854"/>
    </source>
</evidence>
<dbReference type="GO" id="GO:0004499">
    <property type="term" value="F:N,N-dimethylaniline monooxygenase activity"/>
    <property type="evidence" value="ECO:0007669"/>
    <property type="project" value="InterPro"/>
</dbReference>
<evidence type="ECO:0000256" key="4">
    <source>
        <dbReference type="ARBA" id="ARBA00022827"/>
    </source>
</evidence>
<name>A0A2C5XHJ2_9HYPO</name>
<comment type="similarity">
    <text evidence="2">Belongs to the FAD-binding monooxygenase family.</text>
</comment>
<dbReference type="Gene3D" id="3.50.50.60">
    <property type="entry name" value="FAD/NAD(P)-binding domain"/>
    <property type="match status" value="2"/>
</dbReference>
<dbReference type="SUPFAM" id="SSF51905">
    <property type="entry name" value="FAD/NAD(P)-binding domain"/>
    <property type="match status" value="2"/>
</dbReference>
<dbReference type="AlphaFoldDB" id="A0A2C5XHJ2"/>
<evidence type="ECO:0000313" key="8">
    <source>
        <dbReference type="EMBL" id="PHH72629.1"/>
    </source>
</evidence>
<keyword evidence="9" id="KW-1185">Reference proteome</keyword>
<evidence type="ECO:0000256" key="6">
    <source>
        <dbReference type="ARBA" id="ARBA00023002"/>
    </source>
</evidence>
<protein>
    <recommendedName>
        <fullName evidence="10">FAD/NAD(P)-binding domain-containing protein</fullName>
    </recommendedName>
</protein>
<comment type="cofactor">
    <cofactor evidence="1">
        <name>FAD</name>
        <dbReference type="ChEBI" id="CHEBI:57692"/>
    </cofactor>
</comment>
<gene>
    <name evidence="8" type="ORF">CDD82_5871</name>
</gene>
<comment type="caution">
    <text evidence="8">The sequence shown here is derived from an EMBL/GenBank/DDBJ whole genome shotgun (WGS) entry which is preliminary data.</text>
</comment>
<dbReference type="PANTHER" id="PTHR43098">
    <property type="entry name" value="L-ORNITHINE N(5)-MONOOXYGENASE-RELATED"/>
    <property type="match status" value="1"/>
</dbReference>
<evidence type="ECO:0000256" key="7">
    <source>
        <dbReference type="ARBA" id="ARBA00023033"/>
    </source>
</evidence>
<evidence type="ECO:0000256" key="5">
    <source>
        <dbReference type="ARBA" id="ARBA00022857"/>
    </source>
</evidence>
<evidence type="ECO:0000256" key="2">
    <source>
        <dbReference type="ARBA" id="ARBA00010139"/>
    </source>
</evidence>